<dbReference type="Pfam" id="PF18030">
    <property type="entry name" value="Rimk_N"/>
    <property type="match status" value="1"/>
</dbReference>
<evidence type="ECO:0000256" key="5">
    <source>
        <dbReference type="ARBA" id="ARBA00022598"/>
    </source>
</evidence>
<keyword evidence="6" id="KW-0479">Metal-binding</keyword>
<dbReference type="eggNOG" id="ENOG502QT4M">
    <property type="taxonomic scope" value="Eukaryota"/>
</dbReference>
<dbReference type="STRING" id="5762.D2VXM9"/>
<dbReference type="Pfam" id="PF08443">
    <property type="entry name" value="RimK"/>
    <property type="match status" value="1"/>
</dbReference>
<dbReference type="GO" id="GO:0006412">
    <property type="term" value="P:translation"/>
    <property type="evidence" value="ECO:0007669"/>
    <property type="project" value="UniProtKB-KW"/>
</dbReference>
<dbReference type="PROSITE" id="PS50975">
    <property type="entry name" value="ATP_GRASP"/>
    <property type="match status" value="1"/>
</dbReference>
<accession>D2VXM9</accession>
<keyword evidence="9" id="KW-0460">Magnesium</keyword>
<evidence type="ECO:0000256" key="4">
    <source>
        <dbReference type="ARBA" id="ARBA00012938"/>
    </source>
</evidence>
<keyword evidence="16" id="KW-1185">Reference proteome</keyword>
<evidence type="ECO:0000313" key="16">
    <source>
        <dbReference type="Proteomes" id="UP000006671"/>
    </source>
</evidence>
<dbReference type="Gene3D" id="3.40.50.20">
    <property type="match status" value="1"/>
</dbReference>
<gene>
    <name evidence="15" type="ORF">NAEGRDRAFT_73807</name>
</gene>
<dbReference type="RefSeq" id="XP_002671277.1">
    <property type="nucleotide sequence ID" value="XM_002671231.1"/>
</dbReference>
<evidence type="ECO:0000256" key="11">
    <source>
        <dbReference type="ARBA" id="ARBA00023211"/>
    </source>
</evidence>
<dbReference type="PANTHER" id="PTHR21621:SF2">
    <property type="entry name" value="COENZYME GAMMA-F420-2:ALPHA-L-GLUTAMATE LIGASE"/>
    <property type="match status" value="1"/>
</dbReference>
<evidence type="ECO:0000256" key="3">
    <source>
        <dbReference type="ARBA" id="ARBA00007854"/>
    </source>
</evidence>
<evidence type="ECO:0000256" key="6">
    <source>
        <dbReference type="ARBA" id="ARBA00022723"/>
    </source>
</evidence>
<dbReference type="GeneID" id="8858315"/>
<keyword evidence="8 13" id="KW-0067">ATP-binding</keyword>
<evidence type="ECO:0000256" key="1">
    <source>
        <dbReference type="ARBA" id="ARBA00001936"/>
    </source>
</evidence>
<evidence type="ECO:0000256" key="13">
    <source>
        <dbReference type="PROSITE-ProRule" id="PRU00409"/>
    </source>
</evidence>
<evidence type="ECO:0000256" key="2">
    <source>
        <dbReference type="ARBA" id="ARBA00001946"/>
    </source>
</evidence>
<dbReference type="NCBIfam" id="TIGR00768">
    <property type="entry name" value="rimK_fam"/>
    <property type="match status" value="1"/>
</dbReference>
<sequence length="387" mass="43788">MTKEIYTSSSSSSASELSSSREITIPEYALSFQLKPKYISSSSSSSHSKMIIYLNAQDDTLYNSEEHGLQMIKGFGYKKAKLRVWIISTNQELNYTRRRIIEEGWRAGVLVSSKVTGLFSVCADSETDLLQNQVEYDGKIVELPNVIINRCGAKITYCEMALLRFLESFEQCLVLNSSKGMEISKDKLVTMQTLARKRISIPKTIAATFPLTRFEWIEQKLGGYPKVLKKTNGSQGKGIILIKDRNQLQDLNEIISTSNNWILQEFISNSSGKDLRIIVMGDMVVGSMMRKSTNGNFKANFHQGALCEKFPMNEELERLARLTTKECHLDISGVDILLDHENVYKICEINSSPGCEGFEQAHCGEINIGRETIEFCLREHNKRRSNL</sequence>
<dbReference type="InterPro" id="IPR013651">
    <property type="entry name" value="ATP-grasp_RimK-type"/>
</dbReference>
<feature type="domain" description="ATP-grasp" evidence="14">
    <location>
        <begin position="191"/>
        <end position="381"/>
    </location>
</feature>
<evidence type="ECO:0000256" key="7">
    <source>
        <dbReference type="ARBA" id="ARBA00022741"/>
    </source>
</evidence>
<protein>
    <recommendedName>
        <fullName evidence="4">N-acetylaspartylglutamate synthase</fullName>
        <ecNumber evidence="4">6.3.2.41</ecNumber>
    </recommendedName>
</protein>
<evidence type="ECO:0000256" key="12">
    <source>
        <dbReference type="ARBA" id="ARBA00049321"/>
    </source>
</evidence>
<keyword evidence="7 13" id="KW-0547">Nucleotide-binding</keyword>
<comment type="cofactor">
    <cofactor evidence="1">
        <name>Mn(2+)</name>
        <dbReference type="ChEBI" id="CHEBI:29035"/>
    </cofactor>
</comment>
<comment type="catalytic activity">
    <reaction evidence="12">
        <text>N-acetyl-L-aspartate + L-glutamate + ATP = N-acetyl-L-aspartyl-L-glutamate + ADP + phosphate + H(+)</text>
        <dbReference type="Rhea" id="RHEA:40035"/>
        <dbReference type="ChEBI" id="CHEBI:15378"/>
        <dbReference type="ChEBI" id="CHEBI:16953"/>
        <dbReference type="ChEBI" id="CHEBI:29985"/>
        <dbReference type="ChEBI" id="CHEBI:30616"/>
        <dbReference type="ChEBI" id="CHEBI:43474"/>
        <dbReference type="ChEBI" id="CHEBI:76931"/>
        <dbReference type="ChEBI" id="CHEBI:456216"/>
        <dbReference type="EC" id="6.3.2.41"/>
    </reaction>
</comment>
<dbReference type="PANTHER" id="PTHR21621">
    <property type="entry name" value="RIBOSOMAL PROTEIN S6 MODIFICATION PROTEIN"/>
    <property type="match status" value="1"/>
</dbReference>
<evidence type="ECO:0000256" key="9">
    <source>
        <dbReference type="ARBA" id="ARBA00022842"/>
    </source>
</evidence>
<comment type="cofactor">
    <cofactor evidence="2">
        <name>Mg(2+)</name>
        <dbReference type="ChEBI" id="CHEBI:18420"/>
    </cofactor>
</comment>
<dbReference type="OrthoDB" id="10265738at2759"/>
<dbReference type="InParanoid" id="D2VXM9"/>
<dbReference type="SUPFAM" id="SSF56059">
    <property type="entry name" value="Glutathione synthetase ATP-binding domain-like"/>
    <property type="match status" value="1"/>
</dbReference>
<proteinExistence type="inferred from homology"/>
<dbReference type="GO" id="GO:0005737">
    <property type="term" value="C:cytoplasm"/>
    <property type="evidence" value="ECO:0007669"/>
    <property type="project" value="TreeGrafter"/>
</dbReference>
<keyword evidence="10" id="KW-0648">Protein biosynthesis</keyword>
<dbReference type="AlphaFoldDB" id="D2VXM9"/>
<dbReference type="InterPro" id="IPR041107">
    <property type="entry name" value="Rimk_N"/>
</dbReference>
<dbReference type="InterPro" id="IPR011761">
    <property type="entry name" value="ATP-grasp"/>
</dbReference>
<evidence type="ECO:0000256" key="8">
    <source>
        <dbReference type="ARBA" id="ARBA00022840"/>
    </source>
</evidence>
<dbReference type="GO" id="GO:0046872">
    <property type="term" value="F:metal ion binding"/>
    <property type="evidence" value="ECO:0007669"/>
    <property type="project" value="UniProtKB-KW"/>
</dbReference>
<dbReference type="EC" id="6.3.2.41" evidence="4"/>
<dbReference type="Proteomes" id="UP000006671">
    <property type="component" value="Unassembled WGS sequence"/>
</dbReference>
<name>D2VXM9_NAEGR</name>
<keyword evidence="5" id="KW-0436">Ligase</keyword>
<dbReference type="GO" id="GO:0005524">
    <property type="term" value="F:ATP binding"/>
    <property type="evidence" value="ECO:0007669"/>
    <property type="project" value="UniProtKB-UniRule"/>
</dbReference>
<comment type="similarity">
    <text evidence="3">Belongs to the RimK family.</text>
</comment>
<dbReference type="EMBL" id="GG738907">
    <property type="protein sequence ID" value="EFC38533.1"/>
    <property type="molecule type" value="Genomic_DNA"/>
</dbReference>
<dbReference type="KEGG" id="ngr:NAEGRDRAFT_73807"/>
<organism evidence="16">
    <name type="scientific">Naegleria gruberi</name>
    <name type="common">Amoeba</name>
    <dbReference type="NCBI Taxonomy" id="5762"/>
    <lineage>
        <taxon>Eukaryota</taxon>
        <taxon>Discoba</taxon>
        <taxon>Heterolobosea</taxon>
        <taxon>Tetramitia</taxon>
        <taxon>Eutetramitia</taxon>
        <taxon>Vahlkampfiidae</taxon>
        <taxon>Naegleria</taxon>
    </lineage>
</organism>
<evidence type="ECO:0000256" key="10">
    <source>
        <dbReference type="ARBA" id="ARBA00022917"/>
    </source>
</evidence>
<keyword evidence="11" id="KW-0464">Manganese</keyword>
<dbReference type="Gene3D" id="3.30.1490.20">
    <property type="entry name" value="ATP-grasp fold, A domain"/>
    <property type="match status" value="1"/>
</dbReference>
<reference evidence="15 16" key="1">
    <citation type="journal article" date="2010" name="Cell">
        <title>The genome of Naegleria gruberi illuminates early eukaryotic versatility.</title>
        <authorList>
            <person name="Fritz-Laylin L.K."/>
            <person name="Prochnik S.E."/>
            <person name="Ginger M.L."/>
            <person name="Dacks J.B."/>
            <person name="Carpenter M.L."/>
            <person name="Field M.C."/>
            <person name="Kuo A."/>
            <person name="Paredez A."/>
            <person name="Chapman J."/>
            <person name="Pham J."/>
            <person name="Shu S."/>
            <person name="Neupane R."/>
            <person name="Cipriano M."/>
            <person name="Mancuso J."/>
            <person name="Tu H."/>
            <person name="Salamov A."/>
            <person name="Lindquist E."/>
            <person name="Shapiro H."/>
            <person name="Lucas S."/>
            <person name="Grigoriev I.V."/>
            <person name="Cande W.Z."/>
            <person name="Fulton C."/>
            <person name="Rokhsar D.S."/>
            <person name="Dawson S.C."/>
        </authorList>
    </citation>
    <scope>NUCLEOTIDE SEQUENCE [LARGE SCALE GENOMIC DNA]</scope>
    <source>
        <strain evidence="15 16">NEG-M</strain>
    </source>
</reference>
<dbReference type="Gene3D" id="3.30.470.20">
    <property type="entry name" value="ATP-grasp fold, B domain"/>
    <property type="match status" value="1"/>
</dbReference>
<dbReference type="InterPro" id="IPR004666">
    <property type="entry name" value="Rp_bS6_RimK/Lys_biosynth_LsyX"/>
</dbReference>
<evidence type="ECO:0000259" key="14">
    <source>
        <dbReference type="PROSITE" id="PS50975"/>
    </source>
</evidence>
<dbReference type="GO" id="GO:0043774">
    <property type="term" value="F:coenzyme F420-2 alpha-glutamyl ligase activity"/>
    <property type="evidence" value="ECO:0007669"/>
    <property type="project" value="TreeGrafter"/>
</dbReference>
<evidence type="ECO:0000313" key="15">
    <source>
        <dbReference type="EMBL" id="EFC38533.1"/>
    </source>
</evidence>
<dbReference type="InterPro" id="IPR013815">
    <property type="entry name" value="ATP_grasp_subdomain_1"/>
</dbReference>
<dbReference type="VEuPathDB" id="AmoebaDB:NAEGRDRAFT_73807"/>